<dbReference type="PANTHER" id="PTHR42792:SF1">
    <property type="entry name" value="FLAGELLAR HOOK-ASSOCIATED PROTEIN 3"/>
    <property type="match status" value="1"/>
</dbReference>
<dbReference type="InterPro" id="IPR001492">
    <property type="entry name" value="Flagellin"/>
</dbReference>
<proteinExistence type="inferred from homology"/>
<evidence type="ECO:0000313" key="9">
    <source>
        <dbReference type="Proteomes" id="UP001549366"/>
    </source>
</evidence>
<dbReference type="Proteomes" id="UP001549366">
    <property type="component" value="Unassembled WGS sequence"/>
</dbReference>
<accession>A0ABV2SBK1</accession>
<comment type="subcellular location">
    <subcellularLocation>
        <location evidence="1">Bacterial flagellum</location>
    </subcellularLocation>
    <subcellularLocation>
        <location evidence="2">Secreted</location>
    </subcellularLocation>
</comment>
<dbReference type="Pfam" id="PF00669">
    <property type="entry name" value="Flagellin_N"/>
    <property type="match status" value="1"/>
</dbReference>
<dbReference type="EMBL" id="JBEWTB010000002">
    <property type="protein sequence ID" value="MET4755130.1"/>
    <property type="molecule type" value="Genomic_DNA"/>
</dbReference>
<dbReference type="RefSeq" id="WP_354009584.1">
    <property type="nucleotide sequence ID" value="NZ_JBEWTA010000001.1"/>
</dbReference>
<evidence type="ECO:0000256" key="2">
    <source>
        <dbReference type="ARBA" id="ARBA00004613"/>
    </source>
</evidence>
<dbReference type="InterPro" id="IPR013384">
    <property type="entry name" value="Flagell_FlgL"/>
</dbReference>
<dbReference type="Gene3D" id="1.20.1330.10">
    <property type="entry name" value="f41 fragment of flagellin, N-terminal domain"/>
    <property type="match status" value="1"/>
</dbReference>
<dbReference type="PANTHER" id="PTHR42792">
    <property type="entry name" value="FLAGELLIN"/>
    <property type="match status" value="1"/>
</dbReference>
<evidence type="ECO:0000256" key="5">
    <source>
        <dbReference type="ARBA" id="ARBA00023143"/>
    </source>
</evidence>
<evidence type="ECO:0000256" key="6">
    <source>
        <dbReference type="SAM" id="MobiDB-lite"/>
    </source>
</evidence>
<reference evidence="8 9" key="1">
    <citation type="submission" date="2024-06" db="EMBL/GenBank/DDBJ databases">
        <title>Genomic Encyclopedia of Type Strains, Phase V (KMG-V): Genome sequencing to study the core and pangenomes of soil and plant-associated prokaryotes.</title>
        <authorList>
            <person name="Whitman W."/>
        </authorList>
    </citation>
    <scope>NUCLEOTIDE SEQUENCE [LARGE SCALE GENOMIC DNA]</scope>
    <source>
        <strain evidence="8 9">NE40</strain>
    </source>
</reference>
<evidence type="ECO:0000256" key="4">
    <source>
        <dbReference type="ARBA" id="ARBA00022525"/>
    </source>
</evidence>
<keyword evidence="9" id="KW-1185">Reference proteome</keyword>
<evidence type="ECO:0000256" key="1">
    <source>
        <dbReference type="ARBA" id="ARBA00004365"/>
    </source>
</evidence>
<keyword evidence="8" id="KW-0966">Cell projection</keyword>
<dbReference type="SUPFAM" id="SSF64518">
    <property type="entry name" value="Phase 1 flagellin"/>
    <property type="match status" value="1"/>
</dbReference>
<feature type="domain" description="Flagellin N-terminal" evidence="7">
    <location>
        <begin position="4"/>
        <end position="143"/>
    </location>
</feature>
<evidence type="ECO:0000259" key="7">
    <source>
        <dbReference type="Pfam" id="PF00669"/>
    </source>
</evidence>
<sequence>MMRVSTMQMNNTMTNNMMSTSSSMNRILMELSTGKKILKPSDDTLASTQILGLEDANEALGSYEKNMMAAQSSLVLAETVVSDMVDVLNRMRDLTLGTGGIPTPYDEEGGNSAQAQEIAMLVETLEGLANTRSSSGEYIFGGTMGDSPPVGSDDDGTYSVGGSDSSRQIKISDSQTVDLGVVAGDLFVLQDGSNIFDVMNDFVDALNDPSLSQDEMDQITADTLDAIDETLDNMNQALTHIGGTLNTIDQAMASNMDMQMYNENMINSLEAVDFASAITDFTMMQAQYAASQKAYAMVGSASLFDYV</sequence>
<protein>
    <submittedName>
        <fullName evidence="8">Flagellar hook-associated protein 3 FlgL</fullName>
    </submittedName>
</protein>
<organism evidence="8 9">
    <name type="scientific">Endozoicomonas lisbonensis</name>
    <dbReference type="NCBI Taxonomy" id="3120522"/>
    <lineage>
        <taxon>Bacteria</taxon>
        <taxon>Pseudomonadati</taxon>
        <taxon>Pseudomonadota</taxon>
        <taxon>Gammaproteobacteria</taxon>
        <taxon>Oceanospirillales</taxon>
        <taxon>Endozoicomonadaceae</taxon>
        <taxon>Endozoicomonas</taxon>
    </lineage>
</organism>
<comment type="caution">
    <text evidence="8">The sequence shown here is derived from an EMBL/GenBank/DDBJ whole genome shotgun (WGS) entry which is preliminary data.</text>
</comment>
<evidence type="ECO:0000313" key="8">
    <source>
        <dbReference type="EMBL" id="MET4755130.1"/>
    </source>
</evidence>
<keyword evidence="5" id="KW-0975">Bacterial flagellum</keyword>
<gene>
    <name evidence="8" type="ORF">V5J35_000322</name>
</gene>
<keyword evidence="8" id="KW-0282">Flagellum</keyword>
<keyword evidence="8" id="KW-0969">Cilium</keyword>
<name>A0ABV2SBK1_9GAMM</name>
<comment type="similarity">
    <text evidence="3">Belongs to the bacterial flagellin family.</text>
</comment>
<evidence type="ECO:0000256" key="3">
    <source>
        <dbReference type="ARBA" id="ARBA00005709"/>
    </source>
</evidence>
<dbReference type="InterPro" id="IPR001029">
    <property type="entry name" value="Flagellin_N"/>
</dbReference>
<dbReference type="NCBIfam" id="TIGR02550">
    <property type="entry name" value="flagell_flgL"/>
    <property type="match status" value="1"/>
</dbReference>
<keyword evidence="4" id="KW-0964">Secreted</keyword>
<feature type="region of interest" description="Disordered" evidence="6">
    <location>
        <begin position="143"/>
        <end position="166"/>
    </location>
</feature>